<feature type="transmembrane region" description="Helical" evidence="2">
    <location>
        <begin position="80"/>
        <end position="100"/>
    </location>
</feature>
<dbReference type="STRING" id="1408250.Q760_14805"/>
<feature type="transmembrane region" description="Helical" evidence="2">
    <location>
        <begin position="46"/>
        <end position="68"/>
    </location>
</feature>
<sequence>MPRTRKILTAILVFNALSAIGGGTALVTGTLPVPVALLHNTPFDSYVVPGLFLGVVIGGSSAIGAVAARRQGPRMHPLSAGAGFIMIGWIVGEAILIEGFSVLQGIYLLTGVLVVAASATLHHRAVIAQSEGRARGAGARRPVKRSPPGDAGR</sequence>
<keyword evidence="2" id="KW-0472">Membrane</keyword>
<feature type="transmembrane region" description="Helical" evidence="2">
    <location>
        <begin position="7"/>
        <end position="26"/>
    </location>
</feature>
<dbReference type="Proteomes" id="UP000029833">
    <property type="component" value="Unassembled WGS sequence"/>
</dbReference>
<dbReference type="OrthoDB" id="3786985at2"/>
<name>A0A0A0BC76_9CELL</name>
<evidence type="ECO:0000313" key="4">
    <source>
        <dbReference type="Proteomes" id="UP000029833"/>
    </source>
</evidence>
<accession>A0A0A0BC76</accession>
<dbReference type="RefSeq" id="WP_034624747.1">
    <property type="nucleotide sequence ID" value="NZ_AXNT01000006.1"/>
</dbReference>
<protein>
    <submittedName>
        <fullName evidence="3">Uncharacterized protein</fullName>
    </submittedName>
</protein>
<reference evidence="3 4" key="1">
    <citation type="submission" date="2013-10" db="EMBL/GenBank/DDBJ databases">
        <authorList>
            <person name="Wang G."/>
            <person name="Zhuang W."/>
        </authorList>
    </citation>
    <scope>NUCLEOTIDE SEQUENCE [LARGE SCALE GENOMIC DNA]</scope>
    <source>
        <strain evidence="3 4">DSM 20118</strain>
    </source>
</reference>
<gene>
    <name evidence="3" type="ORF">Q760_14805</name>
</gene>
<evidence type="ECO:0000256" key="2">
    <source>
        <dbReference type="SAM" id="Phobius"/>
    </source>
</evidence>
<feature type="transmembrane region" description="Helical" evidence="2">
    <location>
        <begin position="106"/>
        <end position="127"/>
    </location>
</feature>
<dbReference type="EMBL" id="AXNT01000006">
    <property type="protein sequence ID" value="KGM03717.1"/>
    <property type="molecule type" value="Genomic_DNA"/>
</dbReference>
<organism evidence="3 4">
    <name type="scientific">Cellulomonas cellasea DSM 20118</name>
    <dbReference type="NCBI Taxonomy" id="1408250"/>
    <lineage>
        <taxon>Bacteria</taxon>
        <taxon>Bacillati</taxon>
        <taxon>Actinomycetota</taxon>
        <taxon>Actinomycetes</taxon>
        <taxon>Micrococcales</taxon>
        <taxon>Cellulomonadaceae</taxon>
        <taxon>Cellulomonas</taxon>
    </lineage>
</organism>
<keyword evidence="2" id="KW-1133">Transmembrane helix</keyword>
<evidence type="ECO:0000313" key="3">
    <source>
        <dbReference type="EMBL" id="KGM03717.1"/>
    </source>
</evidence>
<comment type="caution">
    <text evidence="3">The sequence shown here is derived from an EMBL/GenBank/DDBJ whole genome shotgun (WGS) entry which is preliminary data.</text>
</comment>
<proteinExistence type="predicted"/>
<feature type="region of interest" description="Disordered" evidence="1">
    <location>
        <begin position="132"/>
        <end position="153"/>
    </location>
</feature>
<evidence type="ECO:0000256" key="1">
    <source>
        <dbReference type="SAM" id="MobiDB-lite"/>
    </source>
</evidence>
<dbReference type="AlphaFoldDB" id="A0A0A0BC76"/>
<keyword evidence="2" id="KW-0812">Transmembrane</keyword>
<keyword evidence="4" id="KW-1185">Reference proteome</keyword>